<dbReference type="SUPFAM" id="SSF55797">
    <property type="entry name" value="PR-1-like"/>
    <property type="match status" value="1"/>
</dbReference>
<proteinExistence type="predicted"/>
<evidence type="ECO:0000313" key="3">
    <source>
        <dbReference type="Proteomes" id="UP001230188"/>
    </source>
</evidence>
<dbReference type="InterPro" id="IPR014044">
    <property type="entry name" value="CAP_dom"/>
</dbReference>
<evidence type="ECO:0000259" key="1">
    <source>
        <dbReference type="Pfam" id="PF00188"/>
    </source>
</evidence>
<dbReference type="CDD" id="cd05379">
    <property type="entry name" value="CAP_bacterial"/>
    <property type="match status" value="1"/>
</dbReference>
<name>A0AAD7UGG2_9STRA</name>
<accession>A0AAD7UGG2</accession>
<dbReference type="EMBL" id="JAQMWT010000356">
    <property type="protein sequence ID" value="KAJ8603385.1"/>
    <property type="molecule type" value="Genomic_DNA"/>
</dbReference>
<comment type="caution">
    <text evidence="2">The sequence shown here is derived from an EMBL/GenBank/DDBJ whole genome shotgun (WGS) entry which is preliminary data.</text>
</comment>
<evidence type="ECO:0000313" key="2">
    <source>
        <dbReference type="EMBL" id="KAJ8603385.1"/>
    </source>
</evidence>
<feature type="domain" description="SCP" evidence="1">
    <location>
        <begin position="88"/>
        <end position="204"/>
    </location>
</feature>
<keyword evidence="3" id="KW-1185">Reference proteome</keyword>
<dbReference type="AlphaFoldDB" id="A0AAD7UGG2"/>
<dbReference type="Pfam" id="PF00188">
    <property type="entry name" value="CAP"/>
    <property type="match status" value="1"/>
</dbReference>
<reference evidence="2" key="1">
    <citation type="submission" date="2023-01" db="EMBL/GenBank/DDBJ databases">
        <title>Metagenome sequencing of chrysophaentin producing Chrysophaeum taylorii.</title>
        <authorList>
            <person name="Davison J."/>
            <person name="Bewley C."/>
        </authorList>
    </citation>
    <scope>NUCLEOTIDE SEQUENCE</scope>
    <source>
        <strain evidence="2">NIES-1699</strain>
    </source>
</reference>
<gene>
    <name evidence="2" type="ORF">CTAYLR_004290</name>
</gene>
<dbReference type="InterPro" id="IPR035940">
    <property type="entry name" value="CAP_sf"/>
</dbReference>
<dbReference type="Proteomes" id="UP001230188">
    <property type="component" value="Unassembled WGS sequence"/>
</dbReference>
<dbReference type="PANTHER" id="PTHR31157:SF1">
    <property type="entry name" value="SCP DOMAIN-CONTAINING PROTEIN"/>
    <property type="match status" value="1"/>
</dbReference>
<sequence>MAESASDAQALEALTFLCSVDAKRAQRLFAAAQRRSFAEAIVREHNFARAKPAEYAETRVVPLLDKFDGTTFDNALSTREGRKCAEELANVLRETEPCQPLELDAGISKAAQRHADDVGANGIMAHVGTDGSEVGDRLRREGEWWGSCAENLSFGFETPEDVVLWLLIDDGVPSRGHRKNILDGSLQRVGCSTPTEHETGTCVVLDYAAAAFGPPERIHPTNDPAAILAALPHGLDALRREIETALVSPFTTVHLEYAPGSLEVKFVVNDGTETTTTTTKKATWSAT</sequence>
<dbReference type="PANTHER" id="PTHR31157">
    <property type="entry name" value="SCP DOMAIN-CONTAINING PROTEIN"/>
    <property type="match status" value="1"/>
</dbReference>
<organism evidence="2 3">
    <name type="scientific">Chrysophaeum taylorii</name>
    <dbReference type="NCBI Taxonomy" id="2483200"/>
    <lineage>
        <taxon>Eukaryota</taxon>
        <taxon>Sar</taxon>
        <taxon>Stramenopiles</taxon>
        <taxon>Ochrophyta</taxon>
        <taxon>Pelagophyceae</taxon>
        <taxon>Pelagomonadales</taxon>
        <taxon>Pelagomonadaceae</taxon>
        <taxon>Chrysophaeum</taxon>
    </lineage>
</organism>
<protein>
    <recommendedName>
        <fullName evidence="1">SCP domain-containing protein</fullName>
    </recommendedName>
</protein>
<dbReference type="Gene3D" id="3.40.33.10">
    <property type="entry name" value="CAP"/>
    <property type="match status" value="1"/>
</dbReference>